<evidence type="ECO:0000313" key="9">
    <source>
        <dbReference type="RefSeq" id="XP_013783495.1"/>
    </source>
</evidence>
<dbReference type="GeneID" id="106467670"/>
<dbReference type="PANTHER" id="PTHR12856">
    <property type="entry name" value="TRANSCRIPTION INITIATION FACTOR IIH-RELATED"/>
    <property type="match status" value="1"/>
</dbReference>
<evidence type="ECO:0000256" key="6">
    <source>
        <dbReference type="ARBA" id="ARBA00023242"/>
    </source>
</evidence>
<sequence>MGTSSEDVLLMVNHVRYKKSDGTLYLMAERIAWMLDGKDTFTVSHMYADIKMQKISPEGKQKIQLQVVLHSGDATTFHFVNPMGIEVQIKDRNDVKELLQQLLPKFKRKINKELEEKNRMLQEDPQLFQLYRDLVVSQVITPEEFWANHAAQRKATVKQSVKQDVGVSAAFLADIKPQTDGCNGLKYNITADIIESIFRTYPAVKRKHLENVPHKLSESEFWTRFFQSHYFHRDRLNTGSKDLFSECSKNDEQDIKQALKDSLQDPFINITSFEDKTLSEEYGASCSESSSRTQGIHAANQSMIRRFNHHSMMVLRVCESEKSVETNNTRTCANGVLSAEKTSSSLPNGAVTQRLTASEISNGVHGDEEMKIKKKIKLQEKTYYEDLVESNQSEGSTLHLTRSDRYLTGPIPDTDHDDISSDDLLQKANLISSEISQWQPQLTQVLTSIQAISALGELSPGGALMKSSSQIPLIETVPNDLQQEIKQLYSALFELLRHFWSCFPTTTPQLEDKVIRMKESLERFHSAKLQPFQEHLIRDHYSIESTSHLTDMLQSAYDKFSKWQDRKLSTQKSLRHILI</sequence>
<dbReference type="InterPro" id="IPR013876">
    <property type="entry name" value="TFIIH_BTF_p62_N"/>
</dbReference>
<keyword evidence="6" id="KW-0539">Nucleus</keyword>
<proteinExistence type="inferred from homology"/>
<protein>
    <submittedName>
        <fullName evidence="9 10">General transcription factor IIH subunit 1-like</fullName>
    </submittedName>
</protein>
<dbReference type="SUPFAM" id="SSF140383">
    <property type="entry name" value="BSD domain-like"/>
    <property type="match status" value="2"/>
</dbReference>
<dbReference type="InterPro" id="IPR035925">
    <property type="entry name" value="BSD_dom_sf"/>
</dbReference>
<dbReference type="PROSITE" id="PS50858">
    <property type="entry name" value="BSD"/>
    <property type="match status" value="2"/>
</dbReference>
<evidence type="ECO:0000256" key="2">
    <source>
        <dbReference type="ARBA" id="ARBA00009448"/>
    </source>
</evidence>
<comment type="subcellular location">
    <subcellularLocation>
        <location evidence="1">Nucleus</location>
    </subcellularLocation>
</comment>
<gene>
    <name evidence="9 10 11 12 13" type="primary">LOC106467670</name>
</gene>
<evidence type="ECO:0000256" key="3">
    <source>
        <dbReference type="ARBA" id="ARBA00022737"/>
    </source>
</evidence>
<dbReference type="Pfam" id="PF03909">
    <property type="entry name" value="BSD"/>
    <property type="match status" value="1"/>
</dbReference>
<dbReference type="Pfam" id="PF08567">
    <property type="entry name" value="PH_TFIIH"/>
    <property type="match status" value="1"/>
</dbReference>
<dbReference type="Proteomes" id="UP000694941">
    <property type="component" value="Unplaced"/>
</dbReference>
<evidence type="ECO:0000256" key="5">
    <source>
        <dbReference type="ARBA" id="ARBA00023163"/>
    </source>
</evidence>
<evidence type="ECO:0000256" key="4">
    <source>
        <dbReference type="ARBA" id="ARBA00023015"/>
    </source>
</evidence>
<keyword evidence="3" id="KW-0677">Repeat</keyword>
<keyword evidence="4" id="KW-0805">Transcription regulation</keyword>
<evidence type="ECO:0000313" key="13">
    <source>
        <dbReference type="RefSeq" id="XP_022251585.1"/>
    </source>
</evidence>
<dbReference type="RefSeq" id="XP_022251582.1">
    <property type="nucleotide sequence ID" value="XM_022395874.1"/>
</dbReference>
<reference evidence="9 10" key="1">
    <citation type="submission" date="2025-05" db="UniProtKB">
        <authorList>
            <consortium name="RefSeq"/>
        </authorList>
    </citation>
    <scope>IDENTIFICATION</scope>
    <source>
        <tissue evidence="9 10">Muscle</tissue>
    </source>
</reference>
<keyword evidence="8" id="KW-1185">Reference proteome</keyword>
<evidence type="ECO:0000313" key="11">
    <source>
        <dbReference type="RefSeq" id="XP_022251582.1"/>
    </source>
</evidence>
<dbReference type="InterPro" id="IPR011993">
    <property type="entry name" value="PH-like_dom_sf"/>
</dbReference>
<evidence type="ECO:0000256" key="1">
    <source>
        <dbReference type="ARBA" id="ARBA00004123"/>
    </source>
</evidence>
<evidence type="ECO:0000259" key="7">
    <source>
        <dbReference type="PROSITE" id="PS50858"/>
    </source>
</evidence>
<dbReference type="InterPro" id="IPR027079">
    <property type="entry name" value="Tfb1/GTF2H1"/>
</dbReference>
<evidence type="ECO:0000313" key="10">
    <source>
        <dbReference type="RefSeq" id="XP_022251581.1"/>
    </source>
</evidence>
<dbReference type="RefSeq" id="XP_022251581.1">
    <property type="nucleotide sequence ID" value="XM_022395873.1"/>
</dbReference>
<dbReference type="InterPro" id="IPR005607">
    <property type="entry name" value="BSD_dom"/>
</dbReference>
<feature type="domain" description="BSD" evidence="7">
    <location>
        <begin position="102"/>
        <end position="157"/>
    </location>
</feature>
<dbReference type="RefSeq" id="XP_022251585.1">
    <property type="nucleotide sequence ID" value="XM_022395877.1"/>
</dbReference>
<keyword evidence="5" id="KW-0804">Transcription</keyword>
<evidence type="ECO:0000313" key="8">
    <source>
        <dbReference type="Proteomes" id="UP000694941"/>
    </source>
</evidence>
<dbReference type="Gene3D" id="6.10.140.1200">
    <property type="match status" value="1"/>
</dbReference>
<organism evidence="8 12">
    <name type="scientific">Limulus polyphemus</name>
    <name type="common">Atlantic horseshoe crab</name>
    <dbReference type="NCBI Taxonomy" id="6850"/>
    <lineage>
        <taxon>Eukaryota</taxon>
        <taxon>Metazoa</taxon>
        <taxon>Ecdysozoa</taxon>
        <taxon>Arthropoda</taxon>
        <taxon>Chelicerata</taxon>
        <taxon>Merostomata</taxon>
        <taxon>Xiphosura</taxon>
        <taxon>Limulidae</taxon>
        <taxon>Limulus</taxon>
    </lineage>
</organism>
<dbReference type="RefSeq" id="XP_013783495.1">
    <property type="nucleotide sequence ID" value="XM_013928041.2"/>
</dbReference>
<dbReference type="RefSeq" id="XP_022251584.1">
    <property type="nucleotide sequence ID" value="XM_022395876.1"/>
</dbReference>
<feature type="domain" description="BSD" evidence="7">
    <location>
        <begin position="181"/>
        <end position="233"/>
    </location>
</feature>
<accession>A0ABM1T6S8</accession>
<dbReference type="Gene3D" id="1.10.3970.10">
    <property type="entry name" value="BSD domain"/>
    <property type="match status" value="1"/>
</dbReference>
<evidence type="ECO:0000313" key="12">
    <source>
        <dbReference type="RefSeq" id="XP_022251584.1"/>
    </source>
</evidence>
<dbReference type="Gene3D" id="2.30.29.30">
    <property type="entry name" value="Pleckstrin-homology domain (PH domain)/Phosphotyrosine-binding domain (PTB)"/>
    <property type="match status" value="1"/>
</dbReference>
<comment type="similarity">
    <text evidence="2">Belongs to the TFB1 family.</text>
</comment>
<dbReference type="SMART" id="SM00751">
    <property type="entry name" value="BSD"/>
    <property type="match status" value="2"/>
</dbReference>
<dbReference type="SUPFAM" id="SSF50729">
    <property type="entry name" value="PH domain-like"/>
    <property type="match status" value="1"/>
</dbReference>
<dbReference type="CDD" id="cd13229">
    <property type="entry name" value="PH_TFIIH"/>
    <property type="match status" value="1"/>
</dbReference>
<name>A0ABM1T6S8_LIMPO</name>